<dbReference type="PROSITE" id="PS50889">
    <property type="entry name" value="S4"/>
    <property type="match status" value="1"/>
</dbReference>
<dbReference type="RefSeq" id="WP_155705347.1">
    <property type="nucleotide sequence ID" value="NZ_CP034235.1"/>
</dbReference>
<dbReference type="InterPro" id="IPR002942">
    <property type="entry name" value="S4_RNA-bd"/>
</dbReference>
<dbReference type="Pfam" id="PF17774">
    <property type="entry name" value="YlmH_RBD"/>
    <property type="match status" value="1"/>
</dbReference>
<feature type="domain" description="RNA-binding S4" evidence="2">
    <location>
        <begin position="183"/>
        <end position="243"/>
    </location>
</feature>
<dbReference type="PANTHER" id="PTHR13633">
    <property type="entry name" value="MITOCHONDRIAL TRANSCRIPTION RESCUE FACTOR 1"/>
    <property type="match status" value="1"/>
</dbReference>
<dbReference type="GO" id="GO:0003723">
    <property type="term" value="F:RNA binding"/>
    <property type="evidence" value="ECO:0007669"/>
    <property type="project" value="UniProtKB-KW"/>
</dbReference>
<evidence type="ECO:0000259" key="2">
    <source>
        <dbReference type="SMART" id="SM00363"/>
    </source>
</evidence>
<dbReference type="InterPro" id="IPR012677">
    <property type="entry name" value="Nucleotide-bd_a/b_plait_sf"/>
</dbReference>
<dbReference type="Gene3D" id="3.10.290.10">
    <property type="entry name" value="RNA-binding S4 domain"/>
    <property type="match status" value="1"/>
</dbReference>
<accession>A0A6B8RYX1</accession>
<gene>
    <name evidence="3" type="ORF">EHS13_13345</name>
</gene>
<dbReference type="CDD" id="cd00165">
    <property type="entry name" value="S4"/>
    <property type="match status" value="1"/>
</dbReference>
<organism evidence="3 4">
    <name type="scientific">Paenibacillus psychroresistens</name>
    <dbReference type="NCBI Taxonomy" id="1778678"/>
    <lineage>
        <taxon>Bacteria</taxon>
        <taxon>Bacillati</taxon>
        <taxon>Bacillota</taxon>
        <taxon>Bacilli</taxon>
        <taxon>Bacillales</taxon>
        <taxon>Paenibacillaceae</taxon>
        <taxon>Paenibacillus</taxon>
    </lineage>
</organism>
<evidence type="ECO:0000256" key="1">
    <source>
        <dbReference type="PROSITE-ProRule" id="PRU00182"/>
    </source>
</evidence>
<reference evidence="4" key="1">
    <citation type="submission" date="2018-11" db="EMBL/GenBank/DDBJ databases">
        <title>Complete genome sequence of Paenibacillus sp. ML311-T8.</title>
        <authorList>
            <person name="Nam Y.-D."/>
            <person name="Kang J."/>
            <person name="Chung W.-H."/>
            <person name="Park Y.S."/>
        </authorList>
    </citation>
    <scope>NUCLEOTIDE SEQUENCE [LARGE SCALE GENOMIC DNA]</scope>
    <source>
        <strain evidence="4">ML311-T8</strain>
    </source>
</reference>
<protein>
    <submittedName>
        <fullName evidence="3">RNA-binding protein</fullName>
    </submittedName>
</protein>
<keyword evidence="4" id="KW-1185">Reference proteome</keyword>
<dbReference type="OrthoDB" id="9812787at2"/>
<dbReference type="EMBL" id="CP034235">
    <property type="protein sequence ID" value="QGR00079.1"/>
    <property type="molecule type" value="Genomic_DNA"/>
</dbReference>
<dbReference type="InterPro" id="IPR040591">
    <property type="entry name" value="RqcP2_RBD"/>
</dbReference>
<name>A0A6B8RYX1_9BACL</name>
<dbReference type="AlphaFoldDB" id="A0A6B8RYX1"/>
<dbReference type="Gene3D" id="3.30.70.330">
    <property type="match status" value="1"/>
</dbReference>
<dbReference type="SUPFAM" id="SSF55174">
    <property type="entry name" value="Alpha-L RNA-binding motif"/>
    <property type="match status" value="1"/>
</dbReference>
<evidence type="ECO:0000313" key="3">
    <source>
        <dbReference type="EMBL" id="QGR00079.1"/>
    </source>
</evidence>
<dbReference type="Gene3D" id="3.30.1370.160">
    <property type="match status" value="1"/>
</dbReference>
<proteinExistence type="predicted"/>
<evidence type="ECO:0000313" key="4">
    <source>
        <dbReference type="Proteomes" id="UP000426246"/>
    </source>
</evidence>
<dbReference type="InterPro" id="IPR036986">
    <property type="entry name" value="S4_RNA-bd_sf"/>
</dbReference>
<dbReference type="PANTHER" id="PTHR13633:SF3">
    <property type="entry name" value="MITOCHONDRIAL TRANSCRIPTION RESCUE FACTOR 1"/>
    <property type="match status" value="1"/>
</dbReference>
<dbReference type="KEGG" id="ppsc:EHS13_13345"/>
<sequence length="259" mass="29252">MNKQLYVHFHSDEHHFVDKAWEWISQASELHMVKRTDFLDPRQAVIVTALVQKTDNVIVRFDGGYEGAERKRALISPDYHMDLEDMGIEVLSIVGGDSKFLTLTHGDFMGSILGLGMKRDKIGDIHVHESGCHCLVAAEASSYLHLQLQQVHKVAVQTEIIPLEQFKPTKVNLEEMHISVASLRMDGIVSDAFRLSRAKVLLPIKAGKCRVNWKVEEDPSKPLNEGDLISVQGLGRFKVLEVEGMSKKGRIRMKIGRFK</sequence>
<dbReference type="Proteomes" id="UP000426246">
    <property type="component" value="Chromosome"/>
</dbReference>
<keyword evidence="1" id="KW-0694">RNA-binding</keyword>
<dbReference type="SMART" id="SM00363">
    <property type="entry name" value="S4"/>
    <property type="match status" value="1"/>
</dbReference>